<accession>A0ABT0HUY1</accession>
<dbReference type="NCBIfam" id="TIGR03793">
    <property type="entry name" value="leader_NHLP"/>
    <property type="match status" value="1"/>
</dbReference>
<reference evidence="1 2" key="1">
    <citation type="submission" date="2022-04" db="EMBL/GenBank/DDBJ databases">
        <title>Spirosoma sp. strain RP8 genome sequencing and assembly.</title>
        <authorList>
            <person name="Jung Y."/>
        </authorList>
    </citation>
    <scope>NUCLEOTIDE SEQUENCE [LARGE SCALE GENOMIC DNA]</scope>
    <source>
        <strain evidence="1 2">RP8</strain>
    </source>
</reference>
<protein>
    <submittedName>
        <fullName evidence="1">NHLP leader peptide family RiPP</fullName>
    </submittedName>
</protein>
<dbReference type="InterPro" id="IPR022513">
    <property type="entry name" value="TOMM_pelo"/>
</dbReference>
<proteinExistence type="predicted"/>
<keyword evidence="2" id="KW-1185">Reference proteome</keyword>
<evidence type="ECO:0000313" key="2">
    <source>
        <dbReference type="Proteomes" id="UP001202180"/>
    </source>
</evidence>
<organism evidence="1 2">
    <name type="scientific">Spirosoma liriopis</name>
    <dbReference type="NCBI Taxonomy" id="2937440"/>
    <lineage>
        <taxon>Bacteria</taxon>
        <taxon>Pseudomonadati</taxon>
        <taxon>Bacteroidota</taxon>
        <taxon>Cytophagia</taxon>
        <taxon>Cytophagales</taxon>
        <taxon>Cytophagaceae</taxon>
        <taxon>Spirosoma</taxon>
    </lineage>
</organism>
<dbReference type="SUPFAM" id="SSF56209">
    <property type="entry name" value="Nitrile hydratase alpha chain"/>
    <property type="match status" value="1"/>
</dbReference>
<comment type="caution">
    <text evidence="1">The sequence shown here is derived from an EMBL/GenBank/DDBJ whole genome shotgun (WGS) entry which is preliminary data.</text>
</comment>
<gene>
    <name evidence="1" type="ORF">M0L20_29425</name>
</gene>
<dbReference type="RefSeq" id="WP_248480866.1">
    <property type="nucleotide sequence ID" value="NZ_JALPRF010000014.1"/>
</dbReference>
<name>A0ABT0HUY1_9BACT</name>
<evidence type="ECO:0000313" key="1">
    <source>
        <dbReference type="EMBL" id="MCK8496023.1"/>
    </source>
</evidence>
<dbReference type="EMBL" id="JALPRF010000014">
    <property type="protein sequence ID" value="MCK8496023.1"/>
    <property type="molecule type" value="Genomic_DNA"/>
</dbReference>
<dbReference type="Proteomes" id="UP001202180">
    <property type="component" value="Unassembled WGS sequence"/>
</dbReference>
<dbReference type="InterPro" id="IPR036648">
    <property type="entry name" value="CN_Hdrase_a/SCN_Hdrase_g_sf"/>
</dbReference>
<dbReference type="Gene3D" id="3.90.330.10">
    <property type="entry name" value="Nitrile hydratase alpha /Thiocyanate hydrolase gamma"/>
    <property type="match status" value="1"/>
</dbReference>
<sequence>MDQRKQEIIEAIISKAWEDVNFRKELVADPIKTIEKLTGVKIDLPEGKTLVINDQTDKSKLYVNIPAEPEIESMELTEEQLEAVAGGGHKIWGDFVNNLFPNLKDCITL</sequence>